<dbReference type="EMBL" id="CAKOGP040000402">
    <property type="protein sequence ID" value="CAJ1934867.1"/>
    <property type="molecule type" value="Genomic_DNA"/>
</dbReference>
<keyword evidence="1" id="KW-0472">Membrane</keyword>
<dbReference type="SUPFAM" id="SSF51430">
    <property type="entry name" value="NAD(P)-linked oxidoreductase"/>
    <property type="match status" value="1"/>
</dbReference>
<dbReference type="Pfam" id="PF00248">
    <property type="entry name" value="Aldo_ket_red"/>
    <property type="match status" value="1"/>
</dbReference>
<dbReference type="Proteomes" id="UP001295423">
    <property type="component" value="Unassembled WGS sequence"/>
</dbReference>
<feature type="domain" description="NADP-dependent oxidoreductase" evidence="2">
    <location>
        <begin position="87"/>
        <end position="331"/>
    </location>
</feature>
<dbReference type="PRINTS" id="PR00069">
    <property type="entry name" value="ALDKETRDTASE"/>
</dbReference>
<evidence type="ECO:0000313" key="4">
    <source>
        <dbReference type="Proteomes" id="UP001295423"/>
    </source>
</evidence>
<dbReference type="GO" id="GO:0016491">
    <property type="term" value="F:oxidoreductase activity"/>
    <property type="evidence" value="ECO:0007669"/>
    <property type="project" value="InterPro"/>
</dbReference>
<evidence type="ECO:0000259" key="2">
    <source>
        <dbReference type="Pfam" id="PF00248"/>
    </source>
</evidence>
<dbReference type="CDD" id="cd19071">
    <property type="entry name" value="AKR_AKR1-5-like"/>
    <property type="match status" value="1"/>
</dbReference>
<accession>A0AAD2CSF3</accession>
<keyword evidence="4" id="KW-1185">Reference proteome</keyword>
<proteinExistence type="predicted"/>
<dbReference type="Gene3D" id="3.20.20.100">
    <property type="entry name" value="NADP-dependent oxidoreductase domain"/>
    <property type="match status" value="1"/>
</dbReference>
<organism evidence="3 4">
    <name type="scientific">Cylindrotheca closterium</name>
    <dbReference type="NCBI Taxonomy" id="2856"/>
    <lineage>
        <taxon>Eukaryota</taxon>
        <taxon>Sar</taxon>
        <taxon>Stramenopiles</taxon>
        <taxon>Ochrophyta</taxon>
        <taxon>Bacillariophyta</taxon>
        <taxon>Bacillariophyceae</taxon>
        <taxon>Bacillariophycidae</taxon>
        <taxon>Bacillariales</taxon>
        <taxon>Bacillariaceae</taxon>
        <taxon>Cylindrotheca</taxon>
    </lineage>
</organism>
<dbReference type="PANTHER" id="PTHR11732">
    <property type="entry name" value="ALDO/KETO REDUCTASE"/>
    <property type="match status" value="1"/>
</dbReference>
<gene>
    <name evidence="3" type="ORF">CYCCA115_LOCUS4203</name>
</gene>
<dbReference type="AlphaFoldDB" id="A0AAD2CSF3"/>
<keyword evidence="1" id="KW-1133">Transmembrane helix</keyword>
<dbReference type="InterPro" id="IPR023210">
    <property type="entry name" value="NADP_OxRdtase_dom"/>
</dbReference>
<evidence type="ECO:0000256" key="1">
    <source>
        <dbReference type="SAM" id="Phobius"/>
    </source>
</evidence>
<dbReference type="InterPro" id="IPR036812">
    <property type="entry name" value="NAD(P)_OxRdtase_dom_sf"/>
</dbReference>
<reference evidence="3" key="1">
    <citation type="submission" date="2023-08" db="EMBL/GenBank/DDBJ databases">
        <authorList>
            <person name="Audoor S."/>
            <person name="Bilcke G."/>
        </authorList>
    </citation>
    <scope>NUCLEOTIDE SEQUENCE</scope>
</reference>
<name>A0AAD2CSF3_9STRA</name>
<sequence>MVRIKKKPDQLAFFAQQFTPARHLFNLVLVGVIGLIVCMFLILQEKEERMMGSSSMGSMGAHALSTTALSIATTSKKPPHLVYGTAWKKDDTAHYVHEAIKAGFRHIDTACQPKHYNEAGVGNGWTEAAQELGLDRNDIWLQTKFTAPNGQDPNNMPYDASAPLKEQMLTSLETSLKNLQTTYLNSWVLHSPLPTMDQTMEAWKIMEHELENGRVRQLGISNCYSLEQFQSIYNQATIKPKVLQNRFYQESNFDTELRQFCKEHGITYQSFWTLTANRKALHSSELTALATSHGETAQTYMYAFLMSLGYITPLCGTTDLDHMKQDVAVVKRIQQGDVLFAGDDELRAFAKLLHMPDL</sequence>
<evidence type="ECO:0000313" key="3">
    <source>
        <dbReference type="EMBL" id="CAJ1934867.1"/>
    </source>
</evidence>
<feature type="transmembrane region" description="Helical" evidence="1">
    <location>
        <begin position="24"/>
        <end position="43"/>
    </location>
</feature>
<dbReference type="InterPro" id="IPR020471">
    <property type="entry name" value="AKR"/>
</dbReference>
<keyword evidence="1" id="KW-0812">Transmembrane</keyword>
<comment type="caution">
    <text evidence="3">The sequence shown here is derived from an EMBL/GenBank/DDBJ whole genome shotgun (WGS) entry which is preliminary data.</text>
</comment>
<protein>
    <recommendedName>
        <fullName evidence="2">NADP-dependent oxidoreductase domain-containing protein</fullName>
    </recommendedName>
</protein>